<evidence type="ECO:0000313" key="3">
    <source>
        <dbReference type="EMBL" id="PWA59681.1"/>
    </source>
</evidence>
<accession>A0A2U1MEI3</accession>
<evidence type="ECO:0000256" key="1">
    <source>
        <dbReference type="ARBA" id="ARBA00023027"/>
    </source>
</evidence>
<name>A0A2U1MEI3_ARTAN</name>
<dbReference type="SMART" id="SM00255">
    <property type="entry name" value="TIR"/>
    <property type="match status" value="1"/>
</dbReference>
<comment type="caution">
    <text evidence="3">The sequence shown here is derived from an EMBL/GenBank/DDBJ whole genome shotgun (WGS) entry which is preliminary data.</text>
</comment>
<dbReference type="Proteomes" id="UP000245207">
    <property type="component" value="Unassembled WGS sequence"/>
</dbReference>
<dbReference type="Gene3D" id="3.40.50.10140">
    <property type="entry name" value="Toll/interleukin-1 receptor homology (TIR) domain"/>
    <property type="match status" value="1"/>
</dbReference>
<proteinExistence type="predicted"/>
<dbReference type="InterPro" id="IPR035897">
    <property type="entry name" value="Toll_tir_struct_dom_sf"/>
</dbReference>
<dbReference type="SUPFAM" id="SSF52200">
    <property type="entry name" value="Toll/Interleukin receptor TIR domain"/>
    <property type="match status" value="1"/>
</dbReference>
<dbReference type="Pfam" id="PF01582">
    <property type="entry name" value="TIR"/>
    <property type="match status" value="1"/>
</dbReference>
<dbReference type="PANTHER" id="PTHR32009">
    <property type="entry name" value="TMV RESISTANCE PROTEIN N-LIKE"/>
    <property type="match status" value="1"/>
</dbReference>
<sequence length="208" mass="23901">MKERRLNSEKPGWKEEKLGEWSKAIQVVSGCVSVGVLKELGCFCASMGALEETFRGIDTRNTFTAHLHQALKEANYETFYDDEEIEFGKPLKQKLVNGIKASKSSVVVLSENYASSTWCLEELVLILEQLANSDHYVFPIFYHVKPSDIGKQLNSFADAMEKHKQRMEDETSAERKSEWVQNMVKWKKALEQVSKLKGKEPKDRYLLF</sequence>
<dbReference type="AlphaFoldDB" id="A0A2U1MEI3"/>
<dbReference type="STRING" id="35608.A0A2U1MEI3"/>
<dbReference type="OrthoDB" id="6160824at2759"/>
<evidence type="ECO:0000259" key="2">
    <source>
        <dbReference type="PROSITE" id="PS50104"/>
    </source>
</evidence>
<dbReference type="PROSITE" id="PS50104">
    <property type="entry name" value="TIR"/>
    <property type="match status" value="1"/>
</dbReference>
<reference evidence="3 4" key="1">
    <citation type="journal article" date="2018" name="Mol. Plant">
        <title>The genome of Artemisia annua provides insight into the evolution of Asteraceae family and artemisinin biosynthesis.</title>
        <authorList>
            <person name="Shen Q."/>
            <person name="Zhang L."/>
            <person name="Liao Z."/>
            <person name="Wang S."/>
            <person name="Yan T."/>
            <person name="Shi P."/>
            <person name="Liu M."/>
            <person name="Fu X."/>
            <person name="Pan Q."/>
            <person name="Wang Y."/>
            <person name="Lv Z."/>
            <person name="Lu X."/>
            <person name="Zhang F."/>
            <person name="Jiang W."/>
            <person name="Ma Y."/>
            <person name="Chen M."/>
            <person name="Hao X."/>
            <person name="Li L."/>
            <person name="Tang Y."/>
            <person name="Lv G."/>
            <person name="Zhou Y."/>
            <person name="Sun X."/>
            <person name="Brodelius P.E."/>
            <person name="Rose J.K.C."/>
            <person name="Tang K."/>
        </authorList>
    </citation>
    <scope>NUCLEOTIDE SEQUENCE [LARGE SCALE GENOMIC DNA]</scope>
    <source>
        <strain evidence="4">cv. Huhao1</strain>
        <tissue evidence="3">Leaf</tissue>
    </source>
</reference>
<evidence type="ECO:0000313" key="4">
    <source>
        <dbReference type="Proteomes" id="UP000245207"/>
    </source>
</evidence>
<dbReference type="InterPro" id="IPR000157">
    <property type="entry name" value="TIR_dom"/>
</dbReference>
<keyword evidence="1" id="KW-0520">NAD</keyword>
<protein>
    <submittedName>
        <fullName evidence="3">Toll/interleukin-1 receptor (TIR) domain-containing protein</fullName>
    </submittedName>
</protein>
<organism evidence="3 4">
    <name type="scientific">Artemisia annua</name>
    <name type="common">Sweet wormwood</name>
    <dbReference type="NCBI Taxonomy" id="35608"/>
    <lineage>
        <taxon>Eukaryota</taxon>
        <taxon>Viridiplantae</taxon>
        <taxon>Streptophyta</taxon>
        <taxon>Embryophyta</taxon>
        <taxon>Tracheophyta</taxon>
        <taxon>Spermatophyta</taxon>
        <taxon>Magnoliopsida</taxon>
        <taxon>eudicotyledons</taxon>
        <taxon>Gunneridae</taxon>
        <taxon>Pentapetalae</taxon>
        <taxon>asterids</taxon>
        <taxon>campanulids</taxon>
        <taxon>Asterales</taxon>
        <taxon>Asteraceae</taxon>
        <taxon>Asteroideae</taxon>
        <taxon>Anthemideae</taxon>
        <taxon>Artemisiinae</taxon>
        <taxon>Artemisia</taxon>
    </lineage>
</organism>
<gene>
    <name evidence="3" type="ORF">CTI12_AA389130</name>
</gene>
<dbReference type="PANTHER" id="PTHR32009:SF133">
    <property type="entry name" value="TIR DOMAIN-CONTAINING PROTEIN"/>
    <property type="match status" value="1"/>
</dbReference>
<dbReference type="EMBL" id="PKPP01005560">
    <property type="protein sequence ID" value="PWA59681.1"/>
    <property type="molecule type" value="Genomic_DNA"/>
</dbReference>
<feature type="domain" description="TIR" evidence="2">
    <location>
        <begin position="46"/>
        <end position="187"/>
    </location>
</feature>
<dbReference type="GO" id="GO:0007165">
    <property type="term" value="P:signal transduction"/>
    <property type="evidence" value="ECO:0007669"/>
    <property type="project" value="InterPro"/>
</dbReference>
<keyword evidence="3" id="KW-0675">Receptor</keyword>
<keyword evidence="4" id="KW-1185">Reference proteome</keyword>